<dbReference type="PANTHER" id="PTHR42693:SF53">
    <property type="entry name" value="ENDO-4-O-SULFATASE"/>
    <property type="match status" value="1"/>
</dbReference>
<evidence type="ECO:0000256" key="5">
    <source>
        <dbReference type="SAM" id="MobiDB-lite"/>
    </source>
</evidence>
<comment type="similarity">
    <text evidence="1">Belongs to the sulfatase family.</text>
</comment>
<dbReference type="PROSITE" id="PS00149">
    <property type="entry name" value="SULFATASE_2"/>
    <property type="match status" value="1"/>
</dbReference>
<dbReference type="InterPro" id="IPR017850">
    <property type="entry name" value="Alkaline_phosphatase_core_sf"/>
</dbReference>
<dbReference type="InterPro" id="IPR000917">
    <property type="entry name" value="Sulfatase_N"/>
</dbReference>
<dbReference type="Proteomes" id="UP000373149">
    <property type="component" value="Unassembled WGS sequence"/>
</dbReference>
<evidence type="ECO:0000256" key="1">
    <source>
        <dbReference type="ARBA" id="ARBA00008779"/>
    </source>
</evidence>
<reference evidence="7 8" key="1">
    <citation type="submission" date="2019-09" db="EMBL/GenBank/DDBJ databases">
        <authorList>
            <person name="Duangmal K."/>
            <person name="Teo W.F.A."/>
            <person name="Lipun K."/>
        </authorList>
    </citation>
    <scope>NUCLEOTIDE SEQUENCE [LARGE SCALE GENOMIC DNA]</scope>
    <source>
        <strain evidence="7 8">K1PN6</strain>
    </source>
</reference>
<evidence type="ECO:0000259" key="6">
    <source>
        <dbReference type="Pfam" id="PF00884"/>
    </source>
</evidence>
<dbReference type="GO" id="GO:0004065">
    <property type="term" value="F:arylsulfatase activity"/>
    <property type="evidence" value="ECO:0007669"/>
    <property type="project" value="TreeGrafter"/>
</dbReference>
<dbReference type="SUPFAM" id="SSF53649">
    <property type="entry name" value="Alkaline phosphatase-like"/>
    <property type="match status" value="1"/>
</dbReference>
<keyword evidence="3" id="KW-0378">Hydrolase</keyword>
<accession>A0A5N8WN20</accession>
<dbReference type="CDD" id="cd16034">
    <property type="entry name" value="sulfatase_like"/>
    <property type="match status" value="1"/>
</dbReference>
<name>A0A5N8WN20_9ACTN</name>
<dbReference type="EMBL" id="VMNX01000023">
    <property type="protein sequence ID" value="MPY48843.1"/>
    <property type="molecule type" value="Genomic_DNA"/>
</dbReference>
<dbReference type="InterPro" id="IPR050738">
    <property type="entry name" value="Sulfatase"/>
</dbReference>
<evidence type="ECO:0000313" key="8">
    <source>
        <dbReference type="Proteomes" id="UP000373149"/>
    </source>
</evidence>
<dbReference type="PANTHER" id="PTHR42693">
    <property type="entry name" value="ARYLSULFATASE FAMILY MEMBER"/>
    <property type="match status" value="1"/>
</dbReference>
<dbReference type="RefSeq" id="WP_152861077.1">
    <property type="nucleotide sequence ID" value="NZ_VMNX01000023.1"/>
</dbReference>
<feature type="region of interest" description="Disordered" evidence="5">
    <location>
        <begin position="444"/>
        <end position="466"/>
    </location>
</feature>
<evidence type="ECO:0000256" key="3">
    <source>
        <dbReference type="ARBA" id="ARBA00022801"/>
    </source>
</evidence>
<keyword evidence="4" id="KW-0106">Calcium</keyword>
<keyword evidence="8" id="KW-1185">Reference proteome</keyword>
<dbReference type="GO" id="GO:0046872">
    <property type="term" value="F:metal ion binding"/>
    <property type="evidence" value="ECO:0007669"/>
    <property type="project" value="UniProtKB-KW"/>
</dbReference>
<keyword evidence="2" id="KW-0479">Metal-binding</keyword>
<comment type="caution">
    <text evidence="7">The sequence shown here is derived from an EMBL/GenBank/DDBJ whole genome shotgun (WGS) entry which is preliminary data.</text>
</comment>
<dbReference type="Pfam" id="PF00884">
    <property type="entry name" value="Sulfatase"/>
    <property type="match status" value="1"/>
</dbReference>
<sequence>MSERKPNVLFVLTDQWRAQSVGYAGDPNARTPRIDELAAESVDFENAISGAPVCCPARASLLTGQYPLEHGVYMNDVELRPHGTTLGEAYRDAGYRTGYIGKWHLYGSPDGRYGRRTDPVPVEKQFGFEHWKAAECTHDYNDSFYFEGASTERKFWEGYDAEDQTTDACAFIADSDDERPYMLVVSYGPPHFPLHTAPERFRSLYEDAPIELRGNVPDELADASTEALRGYYAHIAALDQCVERLLEAVERSGSAEDTIVVFTSDHGDMMGSQGIRHDVKVCPWDESVRVPLLLRYPARFGATGSRNPVPVNTPDLMPTLLGLCGIPVPGTVRGTDVLGATPPGSAFIGMPVPILWARTYGIGEYRGLRTTRHTYIRSLQGPWLLYDNVDDPLQLNNLCADPAYATLVEELDGELDRRLAELGDEFLPAEEYLRRDGLEHYSEVNTPVGSSKGPDGAWQSMMVPVP</sequence>
<evidence type="ECO:0000256" key="4">
    <source>
        <dbReference type="ARBA" id="ARBA00022837"/>
    </source>
</evidence>
<evidence type="ECO:0000313" key="7">
    <source>
        <dbReference type="EMBL" id="MPY48843.1"/>
    </source>
</evidence>
<dbReference type="Gene3D" id="3.40.720.10">
    <property type="entry name" value="Alkaline Phosphatase, subunit A"/>
    <property type="match status" value="1"/>
</dbReference>
<dbReference type="AlphaFoldDB" id="A0A5N8WN20"/>
<dbReference type="Gene3D" id="3.30.1120.10">
    <property type="match status" value="1"/>
</dbReference>
<gene>
    <name evidence="7" type="ORF">FPZ41_09790</name>
</gene>
<protein>
    <submittedName>
        <fullName evidence="7">Sulfatase</fullName>
    </submittedName>
</protein>
<dbReference type="PROSITE" id="PS00523">
    <property type="entry name" value="SULFATASE_1"/>
    <property type="match status" value="1"/>
</dbReference>
<evidence type="ECO:0000256" key="2">
    <source>
        <dbReference type="ARBA" id="ARBA00022723"/>
    </source>
</evidence>
<feature type="domain" description="Sulfatase N-terminal" evidence="6">
    <location>
        <begin position="6"/>
        <end position="326"/>
    </location>
</feature>
<proteinExistence type="inferred from homology"/>
<dbReference type="InterPro" id="IPR024607">
    <property type="entry name" value="Sulfatase_CS"/>
</dbReference>
<organism evidence="7 8">
    <name type="scientific">Streptomyces acidicola</name>
    <dbReference type="NCBI Taxonomy" id="2596892"/>
    <lineage>
        <taxon>Bacteria</taxon>
        <taxon>Bacillati</taxon>
        <taxon>Actinomycetota</taxon>
        <taxon>Actinomycetes</taxon>
        <taxon>Kitasatosporales</taxon>
        <taxon>Streptomycetaceae</taxon>
        <taxon>Streptomyces</taxon>
    </lineage>
</organism>